<keyword evidence="1" id="KW-0472">Membrane</keyword>
<accession>R9KTX1</accession>
<dbReference type="eggNOG" id="COG3302">
    <property type="taxonomic scope" value="Bacteria"/>
</dbReference>
<dbReference type="GeneID" id="82189669"/>
<dbReference type="GO" id="GO:0009389">
    <property type="term" value="F:dimethyl sulfoxide reductase activity"/>
    <property type="evidence" value="ECO:0007669"/>
    <property type="project" value="TreeGrafter"/>
</dbReference>
<feature type="transmembrane region" description="Helical" evidence="1">
    <location>
        <begin position="183"/>
        <end position="203"/>
    </location>
</feature>
<dbReference type="Pfam" id="PF04976">
    <property type="entry name" value="DmsC"/>
    <property type="match status" value="1"/>
</dbReference>
<feature type="transmembrane region" description="Helical" evidence="1">
    <location>
        <begin position="12"/>
        <end position="35"/>
    </location>
</feature>
<dbReference type="STRING" id="1235794.C811_02146"/>
<feature type="transmembrane region" description="Helical" evidence="1">
    <location>
        <begin position="47"/>
        <end position="67"/>
    </location>
</feature>
<gene>
    <name evidence="2" type="ORF">C811_02146</name>
</gene>
<dbReference type="GO" id="GO:0019645">
    <property type="term" value="P:anaerobic electron transport chain"/>
    <property type="evidence" value="ECO:0007669"/>
    <property type="project" value="InterPro"/>
</dbReference>
<keyword evidence="3" id="KW-1185">Reference proteome</keyword>
<organism evidence="2 3">
    <name type="scientific">Adlercreutzia caecimuris B7</name>
    <dbReference type="NCBI Taxonomy" id="1235794"/>
    <lineage>
        <taxon>Bacteria</taxon>
        <taxon>Bacillati</taxon>
        <taxon>Actinomycetota</taxon>
        <taxon>Coriobacteriia</taxon>
        <taxon>Eggerthellales</taxon>
        <taxon>Eggerthellaceae</taxon>
        <taxon>Adlercreutzia</taxon>
    </lineage>
</organism>
<proteinExistence type="predicted"/>
<keyword evidence="1" id="KW-0812">Transmembrane</keyword>
<reference evidence="2 3" key="1">
    <citation type="submission" date="2013-04" db="EMBL/GenBank/DDBJ databases">
        <title>The Genome Sequence of Enterorhabdus caecimuris B7.</title>
        <authorList>
            <consortium name="The Broad Institute Genomics Platform"/>
            <consortium name="The Broad Institute Genome Sequencing Center for Infectious Disease"/>
            <person name="Earl A."/>
            <person name="Xavier R."/>
            <person name="Elson C."/>
            <person name="Duck W."/>
            <person name="Walker B."/>
            <person name="Young S."/>
            <person name="Zeng Q."/>
            <person name="Gargeya S."/>
            <person name="Fitzgerald M."/>
            <person name="Haas B."/>
            <person name="Abouelleil A."/>
            <person name="Allen A.W."/>
            <person name="Alvarado L."/>
            <person name="Arachchi H.M."/>
            <person name="Berlin A.M."/>
            <person name="Chapman S.B."/>
            <person name="Gainer-Dewar J."/>
            <person name="Goldberg J."/>
            <person name="Griggs A."/>
            <person name="Gujja S."/>
            <person name="Hansen M."/>
            <person name="Howarth C."/>
            <person name="Imamovic A."/>
            <person name="Ireland A."/>
            <person name="Larimer J."/>
            <person name="McCowan C."/>
            <person name="Murphy C."/>
            <person name="Pearson M."/>
            <person name="Poon T.W."/>
            <person name="Priest M."/>
            <person name="Roberts A."/>
            <person name="Saif S."/>
            <person name="Shea T."/>
            <person name="Sisk P."/>
            <person name="Sykes S."/>
            <person name="Wortman J."/>
            <person name="Nusbaum C."/>
            <person name="Birren B."/>
        </authorList>
    </citation>
    <scope>NUCLEOTIDE SEQUENCE [LARGE SCALE GENOMIC DNA]</scope>
    <source>
        <strain evidence="2 3">B7</strain>
    </source>
</reference>
<dbReference type="RefSeq" id="WP_016310324.1">
    <property type="nucleotide sequence ID" value="NZ_KE159646.1"/>
</dbReference>
<dbReference type="PANTHER" id="PTHR38095">
    <property type="entry name" value="ANAEROBIC DIMETHYL SULFOXIDE REDUCTASE CHAIN YNFH"/>
    <property type="match status" value="1"/>
</dbReference>
<evidence type="ECO:0008006" key="4">
    <source>
        <dbReference type="Google" id="ProtNLM"/>
    </source>
</evidence>
<feature type="transmembrane region" description="Helical" evidence="1">
    <location>
        <begin position="119"/>
        <end position="140"/>
    </location>
</feature>
<feature type="transmembrane region" description="Helical" evidence="1">
    <location>
        <begin position="87"/>
        <end position="107"/>
    </location>
</feature>
<feature type="transmembrane region" description="Helical" evidence="1">
    <location>
        <begin position="152"/>
        <end position="176"/>
    </location>
</feature>
<protein>
    <recommendedName>
        <fullName evidence="4">DMSO reductase anchor subunit (DmsC)</fullName>
    </recommendedName>
</protein>
<dbReference type="EMBL" id="ASSY01000010">
    <property type="protein sequence ID" value="EOS49686.1"/>
    <property type="molecule type" value="Genomic_DNA"/>
</dbReference>
<dbReference type="PANTHER" id="PTHR38095:SF2">
    <property type="entry name" value="ANAEROBIC DIMETHYL SULFOXIDE REDUCTASE CHAIN C"/>
    <property type="match status" value="1"/>
</dbReference>
<dbReference type="InterPro" id="IPR007059">
    <property type="entry name" value="DmsC"/>
</dbReference>
<name>R9KTX1_9ACTN</name>
<evidence type="ECO:0000313" key="2">
    <source>
        <dbReference type="EMBL" id="EOS49686.1"/>
    </source>
</evidence>
<dbReference type="Proteomes" id="UP000014204">
    <property type="component" value="Unassembled WGS sequence"/>
</dbReference>
<evidence type="ECO:0000256" key="1">
    <source>
        <dbReference type="SAM" id="Phobius"/>
    </source>
</evidence>
<feature type="transmembrane region" description="Helical" evidence="1">
    <location>
        <begin position="223"/>
        <end position="243"/>
    </location>
</feature>
<dbReference type="PATRIC" id="fig|1235794.3.peg.2116"/>
<dbReference type="AlphaFoldDB" id="R9KTX1"/>
<feature type="transmembrane region" description="Helical" evidence="1">
    <location>
        <begin position="318"/>
        <end position="339"/>
    </location>
</feature>
<keyword evidence="1" id="KW-1133">Transmembrane helix</keyword>
<sequence>MTGFSFAFDEITLVLFTTLAPSGAVAYLLMSLPVMLGRATGDAARRLNQLTCLPLVIAMVGLVASATHLGNPSNALYVFTGVGRSPLSTEVGCAVAFLALAGIYWLYSFAEHPRRGLQRGLLAAIDVAIVAFVVAVAFAYHVDTIITWSLPLVPASLVLNSLVGGPLIALVGFALARWPVSRAALCGLAAAAFVANTVVYVVLGAWLHPLANELATVGQLVPAYPAFAATFVLLSASGIALSWRAADGAQGRKAASSGQAMSAPAAEPLAVADAPAATPAEPLTVAAAPAAAPTEQGAATEQGDAPAANGLPGDLHCVVVRSIGALLALAGIFVMRFVFYMTHLTVGLGV</sequence>
<evidence type="ECO:0000313" key="3">
    <source>
        <dbReference type="Proteomes" id="UP000014204"/>
    </source>
</evidence>
<comment type="caution">
    <text evidence="2">The sequence shown here is derived from an EMBL/GenBank/DDBJ whole genome shotgun (WGS) entry which is preliminary data.</text>
</comment>
<dbReference type="OrthoDB" id="3177921at2"/>
<dbReference type="GO" id="GO:0005886">
    <property type="term" value="C:plasma membrane"/>
    <property type="evidence" value="ECO:0007669"/>
    <property type="project" value="TreeGrafter"/>
</dbReference>
<dbReference type="GO" id="GO:0009390">
    <property type="term" value="C:dimethyl sulfoxide reductase complex"/>
    <property type="evidence" value="ECO:0007669"/>
    <property type="project" value="TreeGrafter"/>
</dbReference>
<dbReference type="HOGENOM" id="CLU_064909_0_0_11"/>